<dbReference type="Pfam" id="PF02065">
    <property type="entry name" value="Melibiase"/>
    <property type="match status" value="1"/>
</dbReference>
<keyword evidence="1" id="KW-0326">Glycosidase</keyword>
<dbReference type="Gene3D" id="2.70.98.60">
    <property type="entry name" value="alpha-galactosidase from lactobacil brevis"/>
    <property type="match status" value="1"/>
</dbReference>
<dbReference type="EC" id="3.2.1.22" evidence="1"/>
<dbReference type="OrthoDB" id="9758822at2"/>
<comment type="similarity">
    <text evidence="1">Belongs to the glycosyl hydrolase.</text>
</comment>
<proteinExistence type="inferred from homology"/>
<dbReference type="InterPro" id="IPR017853">
    <property type="entry name" value="GH"/>
</dbReference>
<dbReference type="InterPro" id="IPR038417">
    <property type="entry name" value="Alpga-gal_N_sf"/>
</dbReference>
<keyword evidence="4" id="KW-1185">Reference proteome</keyword>
<comment type="catalytic activity">
    <reaction evidence="1">
        <text>Hydrolysis of terminal, non-reducing alpha-D-galactose residues in alpha-D-galactosides, including galactose oligosaccharides, galactomannans and galactolipids.</text>
        <dbReference type="EC" id="3.2.1.22"/>
    </reaction>
</comment>
<keyword evidence="1" id="KW-0378">Hydrolase</keyword>
<dbReference type="EMBL" id="SSOB01000011">
    <property type="protein sequence ID" value="THF80290.1"/>
    <property type="molecule type" value="Genomic_DNA"/>
</dbReference>
<protein>
    <recommendedName>
        <fullName evidence="1">Alpha-galactosidase</fullName>
        <ecNumber evidence="1">3.2.1.22</ecNumber>
    </recommendedName>
</protein>
<dbReference type="SUPFAM" id="SSF51445">
    <property type="entry name" value="(Trans)glycosidases"/>
    <property type="match status" value="1"/>
</dbReference>
<dbReference type="InterPro" id="IPR002252">
    <property type="entry name" value="Glyco_hydro_36"/>
</dbReference>
<sequence>MTECNQALTIEHAGMVMAWANTDNGLMQSTFNTERQLRTKVPPIPAPSFELAIAGIPYGHSPALISGLTRLPEAMKLISYSADAEKLFMAYKHEALGLKVETEMRFVPGSAVIRQSTVVTNEGSSPVVLTHLSSMCVQGIASDGALPWYDKRKVRVHYCRQTWNGEGQWRSGDLEELGLYPTSGHPSAAAVHFSSVGSWSTGKLLPMAVLEDLETGKAWYWQIETSANWHMEIGHRGSWSEDSGAIFIHADGADERFGGWSKELLPGESCRAVPAAFGCVDGSFADAIRELTAYRRYLTRELHGTLPPAPVVYNDYMNTLWGDPSRDKLAPLIAAAAAAGCEYFCIDAGWFGDLGSSWASGLGDWLPSRNRFGDEGLEALLASIRHTGMKPGLWLELEVCGEDAALAAKPDEWFIRRYGIRAGGGPRWFLNFGHPDVCAYAHGVIDRLMRMGVRYIKNDYNLCIGTGDDTGGRAAADGLQQAMRDFYRFIDEVKCRHPELILENCASGGMRADYEALARFHLQSSSDQEDYRKYPSIIGGSLAAILPEQLGIWAYPYPLLHSELANPASIEEPGYLRTMEDGEQTIFNLVNGLCGSLYLSGHLHLADETNRGLIAEAVALYKKERAYISRSHPIWPLGFTRMNDEEGWASVGLVSPDRSRILLSVWRLGSGSEYRILPLERWRGRKATVNLLYPGEGYSVESSYSANTGQLTVRLPKPYQARLFDIRFEVLE</sequence>
<evidence type="ECO:0000313" key="4">
    <source>
        <dbReference type="Proteomes" id="UP000310636"/>
    </source>
</evidence>
<dbReference type="Proteomes" id="UP000310636">
    <property type="component" value="Unassembled WGS sequence"/>
</dbReference>
<dbReference type="AlphaFoldDB" id="A0A4V6RXL8"/>
<evidence type="ECO:0000256" key="2">
    <source>
        <dbReference type="PIRSR" id="PIRSR005536-1"/>
    </source>
</evidence>
<dbReference type="CDD" id="cd14791">
    <property type="entry name" value="GH36"/>
    <property type="match status" value="1"/>
</dbReference>
<dbReference type="PIRSF" id="PIRSF005536">
    <property type="entry name" value="Agal"/>
    <property type="match status" value="1"/>
</dbReference>
<name>A0A4V6RXL8_9BACL</name>
<dbReference type="GO" id="GO:0016052">
    <property type="term" value="P:carbohydrate catabolic process"/>
    <property type="evidence" value="ECO:0007669"/>
    <property type="project" value="InterPro"/>
</dbReference>
<dbReference type="Gene3D" id="3.20.20.70">
    <property type="entry name" value="Aldolase class I"/>
    <property type="match status" value="1"/>
</dbReference>
<feature type="active site" description="Proton donor" evidence="2">
    <location>
        <position position="527"/>
    </location>
</feature>
<evidence type="ECO:0000256" key="1">
    <source>
        <dbReference type="PIRNR" id="PIRNR005536"/>
    </source>
</evidence>
<reference evidence="3 4" key="1">
    <citation type="submission" date="2019-04" db="EMBL/GenBank/DDBJ databases">
        <title>Cohnella sp. nov. isolated from preserved vegetables.</title>
        <authorList>
            <person name="Lin S.-Y."/>
            <person name="Hung M.-H."/>
            <person name="Young C.-C."/>
        </authorList>
    </citation>
    <scope>NUCLEOTIDE SEQUENCE [LARGE SCALE GENOMIC DNA]</scope>
    <source>
        <strain evidence="3 4">CC-MHH1044</strain>
    </source>
</reference>
<accession>A0A4V6RXL8</accession>
<organism evidence="3 4">
    <name type="scientific">Cohnella fermenti</name>
    <dbReference type="NCBI Taxonomy" id="2565925"/>
    <lineage>
        <taxon>Bacteria</taxon>
        <taxon>Bacillati</taxon>
        <taxon>Bacillota</taxon>
        <taxon>Bacilli</taxon>
        <taxon>Bacillales</taxon>
        <taxon>Paenibacillaceae</taxon>
        <taxon>Cohnella</taxon>
    </lineage>
</organism>
<dbReference type="PRINTS" id="PR00743">
    <property type="entry name" value="GLHYDRLASE36"/>
</dbReference>
<dbReference type="InterPro" id="IPR013785">
    <property type="entry name" value="Aldolase_TIM"/>
</dbReference>
<feature type="active site" description="Nucleophile" evidence="2">
    <location>
        <position position="459"/>
    </location>
</feature>
<evidence type="ECO:0000313" key="3">
    <source>
        <dbReference type="EMBL" id="THF80290.1"/>
    </source>
</evidence>
<dbReference type="GO" id="GO:0004557">
    <property type="term" value="F:alpha-galactosidase activity"/>
    <property type="evidence" value="ECO:0007669"/>
    <property type="project" value="UniProtKB-UniRule"/>
</dbReference>
<gene>
    <name evidence="3" type="ORF">E6C55_10405</name>
</gene>
<dbReference type="RefSeq" id="WP_136369727.1">
    <property type="nucleotide sequence ID" value="NZ_SSOB01000011.1"/>
</dbReference>
<comment type="caution">
    <text evidence="3">The sequence shown here is derived from an EMBL/GenBank/DDBJ whole genome shotgun (WGS) entry which is preliminary data.</text>
</comment>